<evidence type="ECO:0000313" key="3">
    <source>
        <dbReference type="Proteomes" id="UP000008370"/>
    </source>
</evidence>
<evidence type="ECO:0000259" key="1">
    <source>
        <dbReference type="Pfam" id="PF20231"/>
    </source>
</evidence>
<dbReference type="AlphaFoldDB" id="K5VY11"/>
<protein>
    <recommendedName>
        <fullName evidence="1">DUF6589 domain-containing protein</fullName>
    </recommendedName>
</protein>
<accession>K5VY11</accession>
<evidence type="ECO:0000313" key="2">
    <source>
        <dbReference type="EMBL" id="EKM56458.1"/>
    </source>
</evidence>
<proteinExistence type="predicted"/>
<gene>
    <name evidence="2" type="ORF">PHACADRAFT_118176</name>
</gene>
<dbReference type="InterPro" id="IPR046496">
    <property type="entry name" value="DUF6589"/>
</dbReference>
<dbReference type="RefSeq" id="XP_007394306.1">
    <property type="nucleotide sequence ID" value="XM_007394244.1"/>
</dbReference>
<organism evidence="2 3">
    <name type="scientific">Phanerochaete carnosa (strain HHB-10118-sp)</name>
    <name type="common">White-rot fungus</name>
    <name type="synonym">Peniophora carnosa</name>
    <dbReference type="NCBI Taxonomy" id="650164"/>
    <lineage>
        <taxon>Eukaryota</taxon>
        <taxon>Fungi</taxon>
        <taxon>Dikarya</taxon>
        <taxon>Basidiomycota</taxon>
        <taxon>Agaricomycotina</taxon>
        <taxon>Agaricomycetes</taxon>
        <taxon>Polyporales</taxon>
        <taxon>Phanerochaetaceae</taxon>
        <taxon>Phanerochaete</taxon>
    </lineage>
</organism>
<dbReference type="STRING" id="650164.K5VY11"/>
<dbReference type="EMBL" id="JH930471">
    <property type="protein sequence ID" value="EKM56458.1"/>
    <property type="molecule type" value="Genomic_DNA"/>
</dbReference>
<dbReference type="Proteomes" id="UP000008370">
    <property type="component" value="Unassembled WGS sequence"/>
</dbReference>
<name>K5VY11_PHACS</name>
<dbReference type="InParanoid" id="K5VY11"/>
<dbReference type="OrthoDB" id="2980978at2759"/>
<dbReference type="HOGENOM" id="CLU_007061_0_2_1"/>
<reference evidence="2 3" key="1">
    <citation type="journal article" date="2012" name="BMC Genomics">
        <title>Comparative genomics of the white-rot fungi, Phanerochaete carnosa and P. chrysosporium, to elucidate the genetic basis of the distinct wood types they colonize.</title>
        <authorList>
            <person name="Suzuki H."/>
            <person name="MacDonald J."/>
            <person name="Syed K."/>
            <person name="Salamov A."/>
            <person name="Hori C."/>
            <person name="Aerts A."/>
            <person name="Henrissat B."/>
            <person name="Wiebenga A."/>
            <person name="vanKuyk P.A."/>
            <person name="Barry K."/>
            <person name="Lindquist E."/>
            <person name="LaButti K."/>
            <person name="Lapidus A."/>
            <person name="Lucas S."/>
            <person name="Coutinho P."/>
            <person name="Gong Y."/>
            <person name="Samejima M."/>
            <person name="Mahadevan R."/>
            <person name="Abou-Zaid M."/>
            <person name="de Vries R.P."/>
            <person name="Igarashi K."/>
            <person name="Yadav J.S."/>
            <person name="Grigoriev I.V."/>
            <person name="Master E.R."/>
        </authorList>
    </citation>
    <scope>NUCLEOTIDE SEQUENCE [LARGE SCALE GENOMIC DNA]</scope>
    <source>
        <strain evidence="2 3">HHB-10118-sp</strain>
    </source>
</reference>
<feature type="domain" description="DUF6589" evidence="1">
    <location>
        <begin position="268"/>
        <end position="680"/>
    </location>
</feature>
<dbReference type="Pfam" id="PF20231">
    <property type="entry name" value="DUF6589"/>
    <property type="match status" value="1"/>
</dbReference>
<dbReference type="KEGG" id="pco:PHACADRAFT_118176"/>
<sequence>MQSQAMNTALFLYHLCWNTPKIITDVRCKYERISVTHSKELKGVLQNLYCPPGGHGRGVCSRGAVKAMTEVTQEIVTRQVNYEMRALHLIMEAKPVDFREELLLQITLDNIISCVRAVAPTWWSICSNAAFTPKQAARNTKKSSPDTVLHRCKMQQLMCAYLKSCGLKARAFDTLHALYFCMSQKTIYTAVDTIAEMTQEWMKADVKDYPIRSLHDNINIRFQVYEQRTDNKSHFDSSMAATVYPVKDPDAVPLNAAAYHEKRASGSQNSITPLDIFELDSQASPRIHTCAVYQIIRFLIDSAPFDLSTYEHKESELFKPPPPVHQLPTGPEHALCQYMLGTIHQEEASYEGNKRCMHEWLWQLGLDTVENMKHISQEQLIVWMGDQLTSSRCRGLKNFRSQDLNSAQRFEFLIKLVGWFHINLGFSFHHQYYGKPGMMGLKHAIDLLECRNLATPSVQGTFHHNLNELLHHVAKAHFQDAWCTIANIDSLDELHSCTPQELSKLASKLWEKLASTHALNKLREKTDKAANDYFQQAVMFNRDILDYLELDDAIKTGDVGRVRNLLPRLLFRFLGGGHTDYVIEILELIQALECKWPEDLKVWVLKYCWLGNTTGQPGCFSPFDLIQEHNIWDIKHIFAVFGPYATWEYIKKILAAIPTMRKVKDHVNADINHFRRGKMHMKPSKEIDVTKLQQAYAASKIHVFDPMRPRLDIECPLTTCNKGPIRCYCVRQSIDGPRDGLWQDRPSRTGPTMSHLL</sequence>
<keyword evidence="3" id="KW-1185">Reference proteome</keyword>
<dbReference type="GeneID" id="18907823"/>